<evidence type="ECO:0000313" key="3">
    <source>
        <dbReference type="EMBL" id="MBD2182424.1"/>
    </source>
</evidence>
<name>A0A926ZHA6_9CYAN</name>
<accession>A0A926ZHA6</accession>
<dbReference type="InterPro" id="IPR027417">
    <property type="entry name" value="P-loop_NTPase"/>
</dbReference>
<dbReference type="Gene3D" id="3.40.50.300">
    <property type="entry name" value="P-loop containing nucleotide triphosphate hydrolases"/>
    <property type="match status" value="1"/>
</dbReference>
<dbReference type="EMBL" id="JACJPW010000036">
    <property type="protein sequence ID" value="MBD2182424.1"/>
    <property type="molecule type" value="Genomic_DNA"/>
</dbReference>
<proteinExistence type="predicted"/>
<dbReference type="InterPro" id="IPR002182">
    <property type="entry name" value="NB-ARC"/>
</dbReference>
<dbReference type="Proteomes" id="UP000641646">
    <property type="component" value="Unassembled WGS sequence"/>
</dbReference>
<gene>
    <name evidence="3" type="ORF">H6G03_15190</name>
</gene>
<evidence type="ECO:0000259" key="2">
    <source>
        <dbReference type="Pfam" id="PF26355"/>
    </source>
</evidence>
<dbReference type="SUPFAM" id="SSF52540">
    <property type="entry name" value="P-loop containing nucleoside triphosphate hydrolases"/>
    <property type="match status" value="1"/>
</dbReference>
<dbReference type="AlphaFoldDB" id="A0A926ZHA6"/>
<dbReference type="PRINTS" id="PR00364">
    <property type="entry name" value="DISEASERSIST"/>
</dbReference>
<keyword evidence="4" id="KW-1185">Reference proteome</keyword>
<dbReference type="GO" id="GO:0043531">
    <property type="term" value="F:ADP binding"/>
    <property type="evidence" value="ECO:0007669"/>
    <property type="project" value="InterPro"/>
</dbReference>
<feature type="domain" description="NB-ARC" evidence="1">
    <location>
        <begin position="158"/>
        <end position="255"/>
    </location>
</feature>
<sequence length="462" mass="52813">MDIKEMLKIADRLIFTKTGKHLDDLQEAVLRGTVQNQKYSKIAEQFNCTEGHVKDIASELWKVLSDVLGEDVSKSNFRSTMQRCRFSNVSSVSSNFAQDFVAIGNINLCPKPLPPPEVAQDRSHQVKNPVSQRNRVFVDDAPDLGNFYDRTEELAILEKWIVQERCRLVALVGISGIGKSAIAVQLLKQIQDKFDCVIWRSLCEKPPLELIQKELIEFLSNQPESELSGSGENKRSQLIEYLRKQRCLIVFDDVHHIFSKGQLAGCYEPGYEDYGLLFKRLGELYHNSCLLLLSWDKPREIVALEDPDKLVRSLQLNGLGIAAREILKEKGLADENKWEELINLYQGNPLWLKIVATLIKDLCGGRVAEFLKYDALFVSEDLKDIFDRQFSRLSDLEKQVMSRLAIENEPISIYQLLNGMQISPSELFKVMQSLGRRCLLEKKENGETIFKLQAVVKQYVKN</sequence>
<reference evidence="3" key="1">
    <citation type="journal article" date="2015" name="ISME J.">
        <title>Draft Genome Sequence of Streptomyces incarnatus NRRL8089, which Produces the Nucleoside Antibiotic Sinefungin.</title>
        <authorList>
            <person name="Oshima K."/>
            <person name="Hattori M."/>
            <person name="Shimizu H."/>
            <person name="Fukuda K."/>
            <person name="Nemoto M."/>
            <person name="Inagaki K."/>
            <person name="Tamura T."/>
        </authorList>
    </citation>
    <scope>NUCLEOTIDE SEQUENCE</scope>
    <source>
        <strain evidence="3">FACHB-1375</strain>
    </source>
</reference>
<evidence type="ECO:0000313" key="4">
    <source>
        <dbReference type="Proteomes" id="UP000641646"/>
    </source>
</evidence>
<dbReference type="Pfam" id="PF00931">
    <property type="entry name" value="NB-ARC"/>
    <property type="match status" value="1"/>
</dbReference>
<dbReference type="Pfam" id="PF26355">
    <property type="entry name" value="HTH_VMAP-M9"/>
    <property type="match status" value="1"/>
</dbReference>
<evidence type="ECO:0000259" key="1">
    <source>
        <dbReference type="Pfam" id="PF00931"/>
    </source>
</evidence>
<protein>
    <submittedName>
        <fullName evidence="3">AAA family ATPase</fullName>
    </submittedName>
</protein>
<feature type="domain" description="vWA-MoxR associated protein N-terminal HTH" evidence="2">
    <location>
        <begin position="1"/>
        <end position="83"/>
    </location>
</feature>
<organism evidence="3 4">
    <name type="scientific">Aerosakkonema funiforme FACHB-1375</name>
    <dbReference type="NCBI Taxonomy" id="2949571"/>
    <lineage>
        <taxon>Bacteria</taxon>
        <taxon>Bacillati</taxon>
        <taxon>Cyanobacteriota</taxon>
        <taxon>Cyanophyceae</taxon>
        <taxon>Oscillatoriophycideae</taxon>
        <taxon>Aerosakkonematales</taxon>
        <taxon>Aerosakkonemataceae</taxon>
        <taxon>Aerosakkonema</taxon>
    </lineage>
</organism>
<reference evidence="3" key="2">
    <citation type="submission" date="2020-08" db="EMBL/GenBank/DDBJ databases">
        <authorList>
            <person name="Chen M."/>
            <person name="Teng W."/>
            <person name="Zhao L."/>
            <person name="Hu C."/>
            <person name="Zhou Y."/>
            <person name="Han B."/>
            <person name="Song L."/>
            <person name="Shu W."/>
        </authorList>
    </citation>
    <scope>NUCLEOTIDE SEQUENCE</scope>
    <source>
        <strain evidence="3">FACHB-1375</strain>
    </source>
</reference>
<dbReference type="RefSeq" id="WP_190465236.1">
    <property type="nucleotide sequence ID" value="NZ_JACJPW010000036.1"/>
</dbReference>
<dbReference type="InterPro" id="IPR058651">
    <property type="entry name" value="HTH_VMAP-M9"/>
</dbReference>
<comment type="caution">
    <text evidence="3">The sequence shown here is derived from an EMBL/GenBank/DDBJ whole genome shotgun (WGS) entry which is preliminary data.</text>
</comment>